<dbReference type="PANTHER" id="PTHR48038:SF1">
    <property type="entry name" value="RIBONUCLEOPROTEIN RB97D"/>
    <property type="match status" value="1"/>
</dbReference>
<dbReference type="EMBL" id="REGN01006118">
    <property type="protein sequence ID" value="RNA10762.1"/>
    <property type="molecule type" value="Genomic_DNA"/>
</dbReference>
<evidence type="ECO:0000256" key="3">
    <source>
        <dbReference type="SAM" id="MobiDB-lite"/>
    </source>
</evidence>
<keyword evidence="7" id="KW-1185">Reference proteome</keyword>
<dbReference type="GO" id="GO:0008270">
    <property type="term" value="F:zinc ion binding"/>
    <property type="evidence" value="ECO:0007669"/>
    <property type="project" value="UniProtKB-KW"/>
</dbReference>
<dbReference type="STRING" id="10195.A0A3M7QHM9"/>
<dbReference type="Pfam" id="PF00076">
    <property type="entry name" value="RRM_1"/>
    <property type="match status" value="1"/>
</dbReference>
<evidence type="ECO:0000256" key="2">
    <source>
        <dbReference type="PROSITE-ProRule" id="PRU00176"/>
    </source>
</evidence>
<dbReference type="InterPro" id="IPR001878">
    <property type="entry name" value="Znf_CCHC"/>
</dbReference>
<proteinExistence type="predicted"/>
<feature type="domain" description="CCHC-type" evidence="5">
    <location>
        <begin position="134"/>
        <end position="150"/>
    </location>
</feature>
<evidence type="ECO:0000313" key="6">
    <source>
        <dbReference type="EMBL" id="RNA10762.1"/>
    </source>
</evidence>
<dbReference type="PROSITE" id="PS50102">
    <property type="entry name" value="RRM"/>
    <property type="match status" value="1"/>
</dbReference>
<evidence type="ECO:0000256" key="1">
    <source>
        <dbReference type="PROSITE-ProRule" id="PRU00047"/>
    </source>
</evidence>
<dbReference type="Pfam" id="PF00098">
    <property type="entry name" value="zf-CCHC"/>
    <property type="match status" value="1"/>
</dbReference>
<dbReference type="InterPro" id="IPR000504">
    <property type="entry name" value="RRM_dom"/>
</dbReference>
<sequence length="195" mass="22495">MPRDYRRSNSRSSGRRSRSRSMSRDRYRRDRNERRERSSDRDYSDSSRLHVADLTKEITQSDIERAFSKYGELREVWLAKNPPCFAFVVFKDKNDAVVALKEMDGRTVGSCRIRVTVAKPRTRGSGRKFDPSMRCYQCGEKGHFSRDCRNGAGDVHTRGTEAVEIGLIIGEDRVVEVFQDAQGADHHEDIEMDIN</sequence>
<reference evidence="6 7" key="1">
    <citation type="journal article" date="2018" name="Sci. Rep.">
        <title>Genomic signatures of local adaptation to the degree of environmental predictability in rotifers.</title>
        <authorList>
            <person name="Franch-Gras L."/>
            <person name="Hahn C."/>
            <person name="Garcia-Roger E.M."/>
            <person name="Carmona M.J."/>
            <person name="Serra M."/>
            <person name="Gomez A."/>
        </authorList>
    </citation>
    <scope>NUCLEOTIDE SEQUENCE [LARGE SCALE GENOMIC DNA]</scope>
    <source>
        <strain evidence="6">HYR1</strain>
    </source>
</reference>
<dbReference type="AlphaFoldDB" id="A0A3M7QHM9"/>
<dbReference type="SUPFAM" id="SSF57756">
    <property type="entry name" value="Retrovirus zinc finger-like domains"/>
    <property type="match status" value="1"/>
</dbReference>
<evidence type="ECO:0000259" key="5">
    <source>
        <dbReference type="PROSITE" id="PS50158"/>
    </source>
</evidence>
<name>A0A3M7QHM9_BRAPC</name>
<dbReference type="Gene3D" id="4.10.60.10">
    <property type="entry name" value="Zinc finger, CCHC-type"/>
    <property type="match status" value="1"/>
</dbReference>
<organism evidence="6 7">
    <name type="scientific">Brachionus plicatilis</name>
    <name type="common">Marine rotifer</name>
    <name type="synonym">Brachionus muelleri</name>
    <dbReference type="NCBI Taxonomy" id="10195"/>
    <lineage>
        <taxon>Eukaryota</taxon>
        <taxon>Metazoa</taxon>
        <taxon>Spiralia</taxon>
        <taxon>Gnathifera</taxon>
        <taxon>Rotifera</taxon>
        <taxon>Eurotatoria</taxon>
        <taxon>Monogononta</taxon>
        <taxon>Pseudotrocha</taxon>
        <taxon>Ploima</taxon>
        <taxon>Brachionidae</taxon>
        <taxon>Brachionus</taxon>
    </lineage>
</organism>
<keyword evidence="1" id="KW-0862">Zinc</keyword>
<dbReference type="Gene3D" id="3.30.70.330">
    <property type="match status" value="1"/>
</dbReference>
<dbReference type="SMART" id="SM00360">
    <property type="entry name" value="RRM"/>
    <property type="match status" value="1"/>
</dbReference>
<dbReference type="SMART" id="SM00343">
    <property type="entry name" value="ZnF_C2HC"/>
    <property type="match status" value="1"/>
</dbReference>
<keyword evidence="1" id="KW-0479">Metal-binding</keyword>
<keyword evidence="1" id="KW-0863">Zinc-finger</keyword>
<dbReference type="PANTHER" id="PTHR48038">
    <property type="entry name" value="RIBONUCLEOPROTEIN RB97D"/>
    <property type="match status" value="1"/>
</dbReference>
<dbReference type="GO" id="GO:0003723">
    <property type="term" value="F:RNA binding"/>
    <property type="evidence" value="ECO:0007669"/>
    <property type="project" value="UniProtKB-UniRule"/>
</dbReference>
<protein>
    <submittedName>
        <fullName evidence="6">Splicing arginine serine-rich 7</fullName>
    </submittedName>
</protein>
<evidence type="ECO:0000313" key="7">
    <source>
        <dbReference type="Proteomes" id="UP000276133"/>
    </source>
</evidence>
<dbReference type="SUPFAM" id="SSF54928">
    <property type="entry name" value="RNA-binding domain, RBD"/>
    <property type="match status" value="1"/>
</dbReference>
<dbReference type="InterPro" id="IPR036875">
    <property type="entry name" value="Znf_CCHC_sf"/>
</dbReference>
<evidence type="ECO:0000259" key="4">
    <source>
        <dbReference type="PROSITE" id="PS50102"/>
    </source>
</evidence>
<dbReference type="OrthoDB" id="5970at2759"/>
<feature type="compositionally biased region" description="Basic and acidic residues" evidence="3">
    <location>
        <begin position="22"/>
        <end position="46"/>
    </location>
</feature>
<accession>A0A3M7QHM9</accession>
<dbReference type="Proteomes" id="UP000276133">
    <property type="component" value="Unassembled WGS sequence"/>
</dbReference>
<keyword evidence="2" id="KW-0694">RNA-binding</keyword>
<dbReference type="InterPro" id="IPR012677">
    <property type="entry name" value="Nucleotide-bd_a/b_plait_sf"/>
</dbReference>
<comment type="caution">
    <text evidence="6">The sequence shown here is derived from an EMBL/GenBank/DDBJ whole genome shotgun (WGS) entry which is preliminary data.</text>
</comment>
<feature type="region of interest" description="Disordered" evidence="3">
    <location>
        <begin position="1"/>
        <end position="46"/>
    </location>
</feature>
<gene>
    <name evidence="6" type="ORF">BpHYR1_004127</name>
</gene>
<dbReference type="InterPro" id="IPR035979">
    <property type="entry name" value="RBD_domain_sf"/>
</dbReference>
<feature type="domain" description="RRM" evidence="4">
    <location>
        <begin position="47"/>
        <end position="120"/>
    </location>
</feature>
<dbReference type="PROSITE" id="PS50158">
    <property type="entry name" value="ZF_CCHC"/>
    <property type="match status" value="1"/>
</dbReference>